<feature type="domain" description="Oxidoreductase FAD/NAD(P)-binding" evidence="12">
    <location>
        <begin position="365"/>
        <end position="468"/>
    </location>
</feature>
<evidence type="ECO:0000256" key="8">
    <source>
        <dbReference type="ARBA" id="ARBA00023027"/>
    </source>
</evidence>
<dbReference type="SUPFAM" id="SSF52266">
    <property type="entry name" value="SGNH hydrolase"/>
    <property type="match status" value="1"/>
</dbReference>
<comment type="subcellular location">
    <subcellularLocation>
        <location evidence="2">Mitochondrion</location>
    </subcellularLocation>
</comment>
<dbReference type="InterPro" id="IPR008333">
    <property type="entry name" value="Cbr1-like_FAD-bd_dom"/>
</dbReference>
<comment type="caution">
    <text evidence="15">The sequence shown here is derived from an EMBL/GenBank/DDBJ whole genome shotgun (WGS) entry which is preliminary data.</text>
</comment>
<dbReference type="Proteomes" id="UP000604046">
    <property type="component" value="Unassembled WGS sequence"/>
</dbReference>
<feature type="domain" description="Flavoprotein pyridine nucleotide cytochrome reductase-like FAD-binding" evidence="13">
    <location>
        <begin position="286"/>
        <end position="338"/>
    </location>
</feature>
<evidence type="ECO:0000256" key="9">
    <source>
        <dbReference type="ARBA" id="ARBA00023128"/>
    </source>
</evidence>
<comment type="cofactor">
    <cofactor evidence="1 11">
        <name>FAD</name>
        <dbReference type="ChEBI" id="CHEBI:57692"/>
    </cofactor>
</comment>
<dbReference type="InterPro" id="IPR039261">
    <property type="entry name" value="FNR_nucleotide-bd"/>
</dbReference>
<gene>
    <name evidence="15" type="primary">CBR2</name>
    <name evidence="15" type="ORF">SNAT2548_LOCUS31420</name>
</gene>
<comment type="catalytic activity">
    <reaction evidence="10">
        <text>2 Fe(III)-[cytochrome b5] + NADH = 2 Fe(II)-[cytochrome b5] + NAD(+) + H(+)</text>
        <dbReference type="Rhea" id="RHEA:46680"/>
        <dbReference type="Rhea" id="RHEA-COMP:10438"/>
        <dbReference type="Rhea" id="RHEA-COMP:10439"/>
        <dbReference type="ChEBI" id="CHEBI:15378"/>
        <dbReference type="ChEBI" id="CHEBI:29033"/>
        <dbReference type="ChEBI" id="CHEBI:29034"/>
        <dbReference type="ChEBI" id="CHEBI:57540"/>
        <dbReference type="ChEBI" id="CHEBI:57945"/>
        <dbReference type="EC" id="1.6.2.2"/>
    </reaction>
</comment>
<evidence type="ECO:0000256" key="2">
    <source>
        <dbReference type="ARBA" id="ARBA00004173"/>
    </source>
</evidence>
<accession>A0A812U0Y2</accession>
<dbReference type="PRINTS" id="PR00406">
    <property type="entry name" value="CYTB5RDTASE"/>
</dbReference>
<evidence type="ECO:0000259" key="12">
    <source>
        <dbReference type="Pfam" id="PF00175"/>
    </source>
</evidence>
<evidence type="ECO:0000313" key="16">
    <source>
        <dbReference type="Proteomes" id="UP000604046"/>
    </source>
</evidence>
<dbReference type="InterPro" id="IPR001834">
    <property type="entry name" value="CBR-like"/>
</dbReference>
<dbReference type="Pfam" id="PF13472">
    <property type="entry name" value="Lipase_GDSL_2"/>
    <property type="match status" value="1"/>
</dbReference>
<evidence type="ECO:0000259" key="13">
    <source>
        <dbReference type="Pfam" id="PF00970"/>
    </source>
</evidence>
<keyword evidence="8" id="KW-0520">NAD</keyword>
<name>A0A812U0Y2_9DINO</name>
<evidence type="ECO:0000259" key="14">
    <source>
        <dbReference type="Pfam" id="PF13472"/>
    </source>
</evidence>
<evidence type="ECO:0000256" key="5">
    <source>
        <dbReference type="ARBA" id="ARBA00022630"/>
    </source>
</evidence>
<dbReference type="GO" id="GO:0090524">
    <property type="term" value="F:cytochrome-b5 reductase activity, acting on NADH"/>
    <property type="evidence" value="ECO:0007669"/>
    <property type="project" value="UniProtKB-EC"/>
</dbReference>
<keyword evidence="16" id="KW-1185">Reference proteome</keyword>
<dbReference type="AlphaFoldDB" id="A0A812U0Y2"/>
<comment type="similarity">
    <text evidence="3">Belongs to the flavoprotein pyridine nucleotide cytochrome reductase family.</text>
</comment>
<evidence type="ECO:0000256" key="4">
    <source>
        <dbReference type="ARBA" id="ARBA00012011"/>
    </source>
</evidence>
<dbReference type="Pfam" id="PF00970">
    <property type="entry name" value="FAD_binding_6"/>
    <property type="match status" value="1"/>
</dbReference>
<dbReference type="Gene3D" id="3.40.50.80">
    <property type="entry name" value="Nucleotide-binding domain of ferredoxin-NADP reductase (FNR) module"/>
    <property type="match status" value="1"/>
</dbReference>
<dbReference type="Gene3D" id="3.40.50.1110">
    <property type="entry name" value="SGNH hydrolase"/>
    <property type="match status" value="1"/>
</dbReference>
<dbReference type="Pfam" id="PF00175">
    <property type="entry name" value="NAD_binding_1"/>
    <property type="match status" value="1"/>
</dbReference>
<dbReference type="PANTHER" id="PTHR19370:SF171">
    <property type="entry name" value="NADH-CYTOCHROME B5 REDUCTASE 2"/>
    <property type="match status" value="1"/>
</dbReference>
<dbReference type="InterPro" id="IPR001709">
    <property type="entry name" value="Flavoprot_Pyr_Nucl_cyt_Rdtase"/>
</dbReference>
<evidence type="ECO:0000256" key="11">
    <source>
        <dbReference type="PIRSR" id="PIRSR601834-1"/>
    </source>
</evidence>
<dbReference type="SUPFAM" id="SSF63380">
    <property type="entry name" value="Riboflavin synthase domain-like"/>
    <property type="match status" value="1"/>
</dbReference>
<dbReference type="PRINTS" id="PR00371">
    <property type="entry name" value="FPNCR"/>
</dbReference>
<dbReference type="InterPro" id="IPR036514">
    <property type="entry name" value="SGNH_hydro_sf"/>
</dbReference>
<evidence type="ECO:0000256" key="10">
    <source>
        <dbReference type="ARBA" id="ARBA00047682"/>
    </source>
</evidence>
<evidence type="ECO:0000256" key="3">
    <source>
        <dbReference type="ARBA" id="ARBA00006105"/>
    </source>
</evidence>
<keyword evidence="5 11" id="KW-0285">Flavoprotein</keyword>
<sequence length="507" mass="53957">MRGALVQQLGVASDQRLRYVKISGEGPEHGWVSLQASGKQLLKKVDAIVTAMLCVRSLRNPASILCIGDSLTAGGYPALLQNLLTVDSGVPAVVTDFGVRGASVLPMPGGPCVAYSSLVRLDAELHRNPPDAVVIMLGTNDARTGHWDAEAFQTEYRALLHRLGGLELEDGCGSRRLVLIAVPPRVTSNAWGIDVGIAETDLPLAVQAVSERMGMPLINLREVLEPIDLFVSDGVHLSQVFVTCVPSISVKVGMLRKACLLRFAVPGGKPLGGYDRSAPTGVKVQMADGEGSILEKSYSPISHPAQVGFFDLLVRSYPPRPGGGLGAYLCGLKPGQSALMKVKPESFSIMAGAPLRPGRFDHLGLVAAGTGLAPLLQVAVEALSWRDGTRVSLILACRTQAEILMREELEKLAASPAVNVWFQLSRPGPDWPAERSGRLSKAVLEQCLPSPDSRCMILVCGTDGFVESMAGPIERIKLPEGGKRKMQGKLGGLLAELGYAACQVHKF</sequence>
<dbReference type="OrthoDB" id="417700at2759"/>
<organism evidence="15 16">
    <name type="scientific">Symbiodinium natans</name>
    <dbReference type="NCBI Taxonomy" id="878477"/>
    <lineage>
        <taxon>Eukaryota</taxon>
        <taxon>Sar</taxon>
        <taxon>Alveolata</taxon>
        <taxon>Dinophyceae</taxon>
        <taxon>Suessiales</taxon>
        <taxon>Symbiodiniaceae</taxon>
        <taxon>Symbiodinium</taxon>
    </lineage>
</organism>
<evidence type="ECO:0000256" key="7">
    <source>
        <dbReference type="ARBA" id="ARBA00023002"/>
    </source>
</evidence>
<reference evidence="15" key="1">
    <citation type="submission" date="2021-02" db="EMBL/GenBank/DDBJ databases">
        <authorList>
            <person name="Dougan E. K."/>
            <person name="Rhodes N."/>
            <person name="Thang M."/>
            <person name="Chan C."/>
        </authorList>
    </citation>
    <scope>NUCLEOTIDE SEQUENCE</scope>
</reference>
<dbReference type="CDD" id="cd06183">
    <property type="entry name" value="cyt_b5_reduct_like"/>
    <property type="match status" value="1"/>
</dbReference>
<feature type="binding site" evidence="11">
    <location>
        <position position="298"/>
    </location>
    <ligand>
        <name>FAD</name>
        <dbReference type="ChEBI" id="CHEBI:57692"/>
    </ligand>
</feature>
<dbReference type="EC" id="1.6.2.2" evidence="4"/>
<dbReference type="InterPro" id="IPR017938">
    <property type="entry name" value="Riboflavin_synthase-like_b-brl"/>
</dbReference>
<dbReference type="CDD" id="cd00229">
    <property type="entry name" value="SGNH_hydrolase"/>
    <property type="match status" value="1"/>
</dbReference>
<keyword evidence="9" id="KW-0496">Mitochondrion</keyword>
<evidence type="ECO:0000256" key="1">
    <source>
        <dbReference type="ARBA" id="ARBA00001974"/>
    </source>
</evidence>
<dbReference type="InterPro" id="IPR013830">
    <property type="entry name" value="SGNH_hydro"/>
</dbReference>
<feature type="binding site" evidence="11">
    <location>
        <position position="313"/>
    </location>
    <ligand>
        <name>FAD</name>
        <dbReference type="ChEBI" id="CHEBI:57692"/>
    </ligand>
</feature>
<evidence type="ECO:0000313" key="15">
    <source>
        <dbReference type="EMBL" id="CAE7558164.1"/>
    </source>
</evidence>
<evidence type="ECO:0000256" key="6">
    <source>
        <dbReference type="ARBA" id="ARBA00022827"/>
    </source>
</evidence>
<dbReference type="EMBL" id="CAJNDS010002658">
    <property type="protein sequence ID" value="CAE7558164.1"/>
    <property type="molecule type" value="Genomic_DNA"/>
</dbReference>
<protein>
    <recommendedName>
        <fullName evidence="4">cytochrome-b5 reductase</fullName>
        <ecNumber evidence="4">1.6.2.2</ecNumber>
    </recommendedName>
</protein>
<feature type="domain" description="SGNH hydrolase-type esterase" evidence="14">
    <location>
        <begin position="66"/>
        <end position="238"/>
    </location>
</feature>
<keyword evidence="7" id="KW-0560">Oxidoreductase</keyword>
<dbReference type="InterPro" id="IPR001433">
    <property type="entry name" value="OxRdtase_FAD/NAD-bd"/>
</dbReference>
<dbReference type="GO" id="GO:0005739">
    <property type="term" value="C:mitochondrion"/>
    <property type="evidence" value="ECO:0007669"/>
    <property type="project" value="UniProtKB-SubCell"/>
</dbReference>
<keyword evidence="6 11" id="KW-0274">FAD</keyword>
<proteinExistence type="inferred from homology"/>
<dbReference type="PANTHER" id="PTHR19370">
    <property type="entry name" value="NADH-CYTOCHROME B5 REDUCTASE"/>
    <property type="match status" value="1"/>
</dbReference>
<dbReference type="Gene3D" id="2.40.30.10">
    <property type="entry name" value="Translation factors"/>
    <property type="match status" value="1"/>
</dbReference>
<dbReference type="SUPFAM" id="SSF52343">
    <property type="entry name" value="Ferredoxin reductase-like, C-terminal NADP-linked domain"/>
    <property type="match status" value="1"/>
</dbReference>